<protein>
    <submittedName>
        <fullName evidence="1">Uncharacterized protein</fullName>
    </submittedName>
</protein>
<sequence>MWEWDEEEVHFVRISSEELTVEEGVVELGLGGGGEMEGFGWVVGVGFELGGHFVVIEEEECWEREVGGRLERGGGGLEGE</sequence>
<name>A0A7J0EYZ3_9ERIC</name>
<dbReference type="Proteomes" id="UP000585474">
    <property type="component" value="Unassembled WGS sequence"/>
</dbReference>
<evidence type="ECO:0000313" key="1">
    <source>
        <dbReference type="EMBL" id="GFY91638.1"/>
    </source>
</evidence>
<dbReference type="EMBL" id="BJWL01000008">
    <property type="protein sequence ID" value="GFY91638.1"/>
    <property type="molecule type" value="Genomic_DNA"/>
</dbReference>
<comment type="caution">
    <text evidence="1">The sequence shown here is derived from an EMBL/GenBank/DDBJ whole genome shotgun (WGS) entry which is preliminary data.</text>
</comment>
<proteinExistence type="predicted"/>
<dbReference type="AlphaFoldDB" id="A0A7J0EYZ3"/>
<reference evidence="1 2" key="1">
    <citation type="submission" date="2019-07" db="EMBL/GenBank/DDBJ databases">
        <title>De Novo Assembly of kiwifruit Actinidia rufa.</title>
        <authorList>
            <person name="Sugita-Konishi S."/>
            <person name="Sato K."/>
            <person name="Mori E."/>
            <person name="Abe Y."/>
            <person name="Kisaki G."/>
            <person name="Hamano K."/>
            <person name="Suezawa K."/>
            <person name="Otani M."/>
            <person name="Fukuda T."/>
            <person name="Manabe T."/>
            <person name="Gomi K."/>
            <person name="Tabuchi M."/>
            <person name="Akimitsu K."/>
            <person name="Kataoka I."/>
        </authorList>
    </citation>
    <scope>NUCLEOTIDE SEQUENCE [LARGE SCALE GENOMIC DNA]</scope>
    <source>
        <strain evidence="2">cv. Fuchu</strain>
    </source>
</reference>
<evidence type="ECO:0000313" key="2">
    <source>
        <dbReference type="Proteomes" id="UP000585474"/>
    </source>
</evidence>
<organism evidence="1 2">
    <name type="scientific">Actinidia rufa</name>
    <dbReference type="NCBI Taxonomy" id="165716"/>
    <lineage>
        <taxon>Eukaryota</taxon>
        <taxon>Viridiplantae</taxon>
        <taxon>Streptophyta</taxon>
        <taxon>Embryophyta</taxon>
        <taxon>Tracheophyta</taxon>
        <taxon>Spermatophyta</taxon>
        <taxon>Magnoliopsida</taxon>
        <taxon>eudicotyledons</taxon>
        <taxon>Gunneridae</taxon>
        <taxon>Pentapetalae</taxon>
        <taxon>asterids</taxon>
        <taxon>Ericales</taxon>
        <taxon>Actinidiaceae</taxon>
        <taxon>Actinidia</taxon>
    </lineage>
</organism>
<gene>
    <name evidence="1" type="ORF">Acr_08g0000340</name>
</gene>
<accession>A0A7J0EYZ3</accession>
<keyword evidence="2" id="KW-1185">Reference proteome</keyword>